<gene>
    <name evidence="1" type="ORF">EBB79_08415</name>
</gene>
<dbReference type="EMBL" id="CP033219">
    <property type="protein sequence ID" value="AZV77915.1"/>
    <property type="molecule type" value="Genomic_DNA"/>
</dbReference>
<dbReference type="AlphaFoldDB" id="A0A3T0N1M8"/>
<protein>
    <submittedName>
        <fullName evidence="1">Uncharacterized protein</fullName>
    </submittedName>
</protein>
<reference evidence="1 2" key="1">
    <citation type="submission" date="2018-10" db="EMBL/GenBank/DDBJ databases">
        <title>Parasedimentitalea marina sp. nov., a psychrophilic bacterium isolated from deep seawater of the New Britain Trench.</title>
        <authorList>
            <person name="Cao J."/>
        </authorList>
    </citation>
    <scope>NUCLEOTIDE SEQUENCE [LARGE SCALE GENOMIC DNA]</scope>
    <source>
        <strain evidence="1 2">W43</strain>
    </source>
</reference>
<name>A0A3T0N1M8_9RHOB</name>
<organism evidence="1 2">
    <name type="scientific">Parasedimentitalea marina</name>
    <dbReference type="NCBI Taxonomy" id="2483033"/>
    <lineage>
        <taxon>Bacteria</taxon>
        <taxon>Pseudomonadati</taxon>
        <taxon>Pseudomonadota</taxon>
        <taxon>Alphaproteobacteria</taxon>
        <taxon>Rhodobacterales</taxon>
        <taxon>Paracoccaceae</taxon>
        <taxon>Parasedimentitalea</taxon>
    </lineage>
</organism>
<proteinExistence type="predicted"/>
<dbReference type="RefSeq" id="WP_127748473.1">
    <property type="nucleotide sequence ID" value="NZ_CP033219.1"/>
</dbReference>
<evidence type="ECO:0000313" key="2">
    <source>
        <dbReference type="Proteomes" id="UP000283063"/>
    </source>
</evidence>
<sequence>MTFEHQCQAMATAPMTAPERLSGLIEAVARHTRLAALRADLTEQLASVKAGSASAESIAHDLDDTVEAECLAQEKVAAWATALLNDRTLANCQRFLVNRDQFQKAVEREKLARTRPKDRTRFTALWNRLVGNRKAAQAPSPTR</sequence>
<dbReference type="KEGG" id="sedi:EBB79_08415"/>
<evidence type="ECO:0000313" key="1">
    <source>
        <dbReference type="EMBL" id="AZV77915.1"/>
    </source>
</evidence>
<accession>A0A3T0N1M8</accession>
<dbReference type="Proteomes" id="UP000283063">
    <property type="component" value="Chromosome"/>
</dbReference>
<keyword evidence="2" id="KW-1185">Reference proteome</keyword>